<evidence type="ECO:0000256" key="2">
    <source>
        <dbReference type="ARBA" id="ARBA00022475"/>
    </source>
</evidence>
<keyword evidence="5 8" id="KW-1133">Transmembrane helix</keyword>
<feature type="domain" description="Threonine/Serine exporter ThrE" evidence="9">
    <location>
        <begin position="6"/>
        <end position="132"/>
    </location>
</feature>
<dbReference type="GO" id="GO:0015744">
    <property type="term" value="P:succinate transport"/>
    <property type="evidence" value="ECO:0007669"/>
    <property type="project" value="TreeGrafter"/>
</dbReference>
<keyword evidence="6 8" id="KW-0472">Membrane</keyword>
<sequence length="145" mass="15966">MMYVTNFVYALICTIGFAIVFNVPKTSLIKSGFGGALGWTVFITINHFFQSVVVATFIASFIIALIGEAFAIIDRQPLTVYIIPGIVPLVPGFGLYYTMLSILEENYELAINHGSESIMIAISIAAALTIVLSLNSYRKKRRSNF</sequence>
<keyword evidence="3" id="KW-0997">Cell inner membrane</keyword>
<keyword evidence="11" id="KW-1185">Reference proteome</keyword>
<dbReference type="PANTHER" id="PTHR34390:SF1">
    <property type="entry name" value="SUCCINATE TRANSPORTER SUBUNIT YJJB-RELATED"/>
    <property type="match status" value="1"/>
</dbReference>
<dbReference type="Pfam" id="PF12821">
    <property type="entry name" value="ThrE_2"/>
    <property type="match status" value="1"/>
</dbReference>
<dbReference type="EMBL" id="FZOJ01000008">
    <property type="protein sequence ID" value="SNS33568.1"/>
    <property type="molecule type" value="Genomic_DNA"/>
</dbReference>
<gene>
    <name evidence="10" type="ORF">SAMN05446037_100842</name>
</gene>
<protein>
    <submittedName>
        <fullName evidence="10">Uncharacterized membrane protein YjjB, DUF3815 family</fullName>
    </submittedName>
</protein>
<comment type="subcellular location">
    <subcellularLocation>
        <location evidence="1">Cell membrane</location>
        <topology evidence="1">Multi-pass membrane protein</topology>
    </subcellularLocation>
</comment>
<organism evidence="10 11">
    <name type="scientific">Anaerovirgula multivorans</name>
    <dbReference type="NCBI Taxonomy" id="312168"/>
    <lineage>
        <taxon>Bacteria</taxon>
        <taxon>Bacillati</taxon>
        <taxon>Bacillota</taxon>
        <taxon>Clostridia</taxon>
        <taxon>Peptostreptococcales</taxon>
        <taxon>Natronincolaceae</taxon>
        <taxon>Anaerovirgula</taxon>
    </lineage>
</organism>
<evidence type="ECO:0000256" key="8">
    <source>
        <dbReference type="SAM" id="Phobius"/>
    </source>
</evidence>
<feature type="transmembrane region" description="Helical" evidence="8">
    <location>
        <begin position="36"/>
        <end position="66"/>
    </location>
</feature>
<evidence type="ECO:0000256" key="6">
    <source>
        <dbReference type="ARBA" id="ARBA00023136"/>
    </source>
</evidence>
<dbReference type="AlphaFoldDB" id="A0A239DNU8"/>
<evidence type="ECO:0000256" key="3">
    <source>
        <dbReference type="ARBA" id="ARBA00022519"/>
    </source>
</evidence>
<feature type="transmembrane region" description="Helical" evidence="8">
    <location>
        <begin position="117"/>
        <end position="137"/>
    </location>
</feature>
<reference evidence="11" key="1">
    <citation type="submission" date="2017-06" db="EMBL/GenBank/DDBJ databases">
        <authorList>
            <person name="Varghese N."/>
            <person name="Submissions S."/>
        </authorList>
    </citation>
    <scope>NUCLEOTIDE SEQUENCE [LARGE SCALE GENOMIC DNA]</scope>
    <source>
        <strain evidence="11">SCA</strain>
    </source>
</reference>
<evidence type="ECO:0000259" key="9">
    <source>
        <dbReference type="Pfam" id="PF12821"/>
    </source>
</evidence>
<dbReference type="InterPro" id="IPR050539">
    <property type="entry name" value="ThrE_Dicarb/AminoAcid_Exp"/>
</dbReference>
<evidence type="ECO:0000256" key="5">
    <source>
        <dbReference type="ARBA" id="ARBA00022989"/>
    </source>
</evidence>
<dbReference type="Proteomes" id="UP000198304">
    <property type="component" value="Unassembled WGS sequence"/>
</dbReference>
<dbReference type="OrthoDB" id="9810047at2"/>
<dbReference type="InterPro" id="IPR024528">
    <property type="entry name" value="ThrE_2"/>
</dbReference>
<dbReference type="PANTHER" id="PTHR34390">
    <property type="entry name" value="UPF0442 PROTEIN YJJB-RELATED"/>
    <property type="match status" value="1"/>
</dbReference>
<keyword evidence="4 8" id="KW-0812">Transmembrane</keyword>
<accession>A0A239DNU8</accession>
<evidence type="ECO:0000256" key="7">
    <source>
        <dbReference type="ARBA" id="ARBA00034125"/>
    </source>
</evidence>
<evidence type="ECO:0000313" key="10">
    <source>
        <dbReference type="EMBL" id="SNS33568.1"/>
    </source>
</evidence>
<keyword evidence="2" id="KW-1003">Cell membrane</keyword>
<feature type="transmembrane region" description="Helical" evidence="8">
    <location>
        <begin position="7"/>
        <end position="24"/>
    </location>
</feature>
<evidence type="ECO:0000256" key="4">
    <source>
        <dbReference type="ARBA" id="ARBA00022692"/>
    </source>
</evidence>
<comment type="similarity">
    <text evidence="7">Belongs to the ThrE exporter (TC 2.A.79) family.</text>
</comment>
<feature type="transmembrane region" description="Helical" evidence="8">
    <location>
        <begin position="78"/>
        <end position="97"/>
    </location>
</feature>
<evidence type="ECO:0000313" key="11">
    <source>
        <dbReference type="Proteomes" id="UP000198304"/>
    </source>
</evidence>
<dbReference type="GO" id="GO:0005886">
    <property type="term" value="C:plasma membrane"/>
    <property type="evidence" value="ECO:0007669"/>
    <property type="project" value="UniProtKB-SubCell"/>
</dbReference>
<dbReference type="RefSeq" id="WP_089282726.1">
    <property type="nucleotide sequence ID" value="NZ_FZOJ01000008.1"/>
</dbReference>
<proteinExistence type="inferred from homology"/>
<name>A0A239DNU8_9FIRM</name>
<evidence type="ECO:0000256" key="1">
    <source>
        <dbReference type="ARBA" id="ARBA00004651"/>
    </source>
</evidence>